<dbReference type="SUPFAM" id="SSF53474">
    <property type="entry name" value="alpha/beta-Hydrolases"/>
    <property type="match status" value="1"/>
</dbReference>
<dbReference type="GeneID" id="120258725"/>
<dbReference type="RefSeq" id="XP_039122100.1">
    <property type="nucleotide sequence ID" value="XM_039266166.1"/>
</dbReference>
<keyword evidence="2" id="KW-1185">Reference proteome</keyword>
<reference evidence="3" key="1">
    <citation type="submission" date="2025-08" db="UniProtKB">
        <authorList>
            <consortium name="RefSeq"/>
        </authorList>
    </citation>
    <scope>IDENTIFICATION</scope>
</reference>
<evidence type="ECO:0000313" key="3">
    <source>
        <dbReference type="RefSeq" id="XP_039122100.1"/>
    </source>
</evidence>
<name>A0AB40B4A5_DIOCR</name>
<dbReference type="GO" id="GO:0004185">
    <property type="term" value="F:serine-type carboxypeptidase activity"/>
    <property type="evidence" value="ECO:0007669"/>
    <property type="project" value="InterPro"/>
</dbReference>
<sequence>MHINSSHKIITIDKQLKHFDAPKCLCNVYAPKCNNAHASSSLYSKRLLQRTRTPAGYDPCYSVYAEEYFNRVDVQRAMHASFINNGKWKVCNESILDIYNNTVSSVLPIYSKLINAGLRIWIYR</sequence>
<dbReference type="Pfam" id="PF00450">
    <property type="entry name" value="Peptidase_S10"/>
    <property type="match status" value="1"/>
</dbReference>
<comment type="similarity">
    <text evidence="1">Belongs to the peptidase S10 family.</text>
</comment>
<dbReference type="Proteomes" id="UP001515500">
    <property type="component" value="Chromosome 4"/>
</dbReference>
<dbReference type="InterPro" id="IPR001563">
    <property type="entry name" value="Peptidase_S10"/>
</dbReference>
<accession>A0AB40B4A5</accession>
<organism evidence="2 3">
    <name type="scientific">Dioscorea cayennensis subsp. rotundata</name>
    <name type="common">White Guinea yam</name>
    <name type="synonym">Dioscorea rotundata</name>
    <dbReference type="NCBI Taxonomy" id="55577"/>
    <lineage>
        <taxon>Eukaryota</taxon>
        <taxon>Viridiplantae</taxon>
        <taxon>Streptophyta</taxon>
        <taxon>Embryophyta</taxon>
        <taxon>Tracheophyta</taxon>
        <taxon>Spermatophyta</taxon>
        <taxon>Magnoliopsida</taxon>
        <taxon>Liliopsida</taxon>
        <taxon>Dioscoreales</taxon>
        <taxon>Dioscoreaceae</taxon>
        <taxon>Dioscorea</taxon>
    </lineage>
</organism>
<dbReference type="InterPro" id="IPR029058">
    <property type="entry name" value="AB_hydrolase_fold"/>
</dbReference>
<proteinExistence type="inferred from homology"/>
<evidence type="ECO:0000313" key="2">
    <source>
        <dbReference type="Proteomes" id="UP001515500"/>
    </source>
</evidence>
<evidence type="ECO:0000256" key="1">
    <source>
        <dbReference type="ARBA" id="ARBA00009431"/>
    </source>
</evidence>
<dbReference type="AlphaFoldDB" id="A0AB40B4A5"/>
<dbReference type="Gene3D" id="3.40.50.1820">
    <property type="entry name" value="alpha/beta hydrolase"/>
    <property type="match status" value="1"/>
</dbReference>
<protein>
    <submittedName>
        <fullName evidence="3">Serine carboxypeptidase-like 33</fullName>
    </submittedName>
</protein>
<dbReference type="GO" id="GO:0006508">
    <property type="term" value="P:proteolysis"/>
    <property type="evidence" value="ECO:0007669"/>
    <property type="project" value="InterPro"/>
</dbReference>
<gene>
    <name evidence="3" type="primary">LOC120258725</name>
</gene>